<comment type="caution">
    <text evidence="1">The sequence shown here is derived from an EMBL/GenBank/DDBJ whole genome shotgun (WGS) entry which is preliminary data.</text>
</comment>
<proteinExistence type="predicted"/>
<accession>A0AAE3VK26</accession>
<evidence type="ECO:0000313" key="3">
    <source>
        <dbReference type="Proteomes" id="UP001238163"/>
    </source>
</evidence>
<reference evidence="1" key="1">
    <citation type="submission" date="2023-07" db="EMBL/GenBank/DDBJ databases">
        <title>Genomic Encyclopedia of Type Strains, Phase IV (KMG-IV): sequencing the most valuable type-strain genomes for metagenomic binning, comparative biology and taxonomic classification.</title>
        <authorList>
            <person name="Goeker M."/>
        </authorList>
    </citation>
    <scope>NUCLEOTIDE SEQUENCE</scope>
    <source>
        <strain evidence="1">DSM 24202</strain>
    </source>
</reference>
<name>A0AAE3VK26_9BACT</name>
<evidence type="ECO:0000313" key="1">
    <source>
        <dbReference type="EMBL" id="MDQ0291574.1"/>
    </source>
</evidence>
<dbReference type="RefSeq" id="WP_370882376.1">
    <property type="nucleotide sequence ID" value="NZ_JAUSVL010000001.1"/>
</dbReference>
<dbReference type="EMBL" id="JAUSVL010000001">
    <property type="protein sequence ID" value="MDQ0291909.1"/>
    <property type="molecule type" value="Genomic_DNA"/>
</dbReference>
<keyword evidence="3" id="KW-1185">Reference proteome</keyword>
<protein>
    <submittedName>
        <fullName evidence="1">Uncharacterized protein</fullName>
    </submittedName>
</protein>
<organism evidence="1 3">
    <name type="scientific">Oligosphaera ethanolica</name>
    <dbReference type="NCBI Taxonomy" id="760260"/>
    <lineage>
        <taxon>Bacteria</taxon>
        <taxon>Pseudomonadati</taxon>
        <taxon>Lentisphaerota</taxon>
        <taxon>Oligosphaeria</taxon>
        <taxon>Oligosphaerales</taxon>
        <taxon>Oligosphaeraceae</taxon>
        <taxon>Oligosphaera</taxon>
    </lineage>
</organism>
<dbReference type="Proteomes" id="UP001238163">
    <property type="component" value="Unassembled WGS sequence"/>
</dbReference>
<gene>
    <name evidence="1" type="ORF">J3R75_003681</name>
    <name evidence="2" type="ORF">J3R75_004016</name>
</gene>
<sequence>MSFNPPVADRPVGLPDQIAREAQADIRSFACTIHVLALLYGQITRSGSLNEICDASRLHEPELNHIRARRRGGCVAGDAAGRGVRDGDGRLRMAFART</sequence>
<dbReference type="EMBL" id="JAUSVL010000001">
    <property type="protein sequence ID" value="MDQ0291574.1"/>
    <property type="molecule type" value="Genomic_DNA"/>
</dbReference>
<dbReference type="AlphaFoldDB" id="A0AAE3VK26"/>
<evidence type="ECO:0000313" key="2">
    <source>
        <dbReference type="EMBL" id="MDQ0291909.1"/>
    </source>
</evidence>